<feature type="transmembrane region" description="Helical" evidence="2">
    <location>
        <begin position="24"/>
        <end position="44"/>
    </location>
</feature>
<feature type="transmembrane region" description="Helical" evidence="2">
    <location>
        <begin position="116"/>
        <end position="136"/>
    </location>
</feature>
<dbReference type="PROSITE" id="PS50206">
    <property type="entry name" value="RHODANESE_3"/>
    <property type="match status" value="1"/>
</dbReference>
<evidence type="ECO:0000256" key="2">
    <source>
        <dbReference type="SAM" id="Phobius"/>
    </source>
</evidence>
<name>A0A7S4FUP2_9EUGL</name>
<dbReference type="Pfam" id="PF00581">
    <property type="entry name" value="Rhodanese"/>
    <property type="match status" value="1"/>
</dbReference>
<feature type="domain" description="Rhodanese" evidence="3">
    <location>
        <begin position="186"/>
        <end position="331"/>
    </location>
</feature>
<keyword evidence="2" id="KW-0812">Transmembrane</keyword>
<dbReference type="InterPro" id="IPR001763">
    <property type="entry name" value="Rhodanese-like_dom"/>
</dbReference>
<proteinExistence type="predicted"/>
<gene>
    <name evidence="4" type="ORF">EGYM00163_LOCUS26905</name>
</gene>
<evidence type="ECO:0000256" key="1">
    <source>
        <dbReference type="SAM" id="MobiDB-lite"/>
    </source>
</evidence>
<keyword evidence="2" id="KW-0472">Membrane</keyword>
<dbReference type="AlphaFoldDB" id="A0A7S4FUP2"/>
<dbReference type="GO" id="GO:0009507">
    <property type="term" value="C:chloroplast"/>
    <property type="evidence" value="ECO:0007669"/>
    <property type="project" value="TreeGrafter"/>
</dbReference>
<evidence type="ECO:0000313" key="4">
    <source>
        <dbReference type="EMBL" id="CAE0815747.1"/>
    </source>
</evidence>
<dbReference type="PANTHER" id="PTHR44920:SF2">
    <property type="entry name" value="RHODANESE DOMAIN-CONTAINING PROTEIN"/>
    <property type="match status" value="1"/>
</dbReference>
<dbReference type="SUPFAM" id="SSF52821">
    <property type="entry name" value="Rhodanese/Cell cycle control phosphatase"/>
    <property type="match status" value="1"/>
</dbReference>
<dbReference type="InterPro" id="IPR036873">
    <property type="entry name" value="Rhodanese-like_dom_sf"/>
</dbReference>
<dbReference type="InterPro" id="IPR043186">
    <property type="entry name" value="Str14"/>
</dbReference>
<protein>
    <recommendedName>
        <fullName evidence="3">Rhodanese domain-containing protein</fullName>
    </recommendedName>
</protein>
<dbReference type="EMBL" id="HBJA01076716">
    <property type="protein sequence ID" value="CAE0815747.1"/>
    <property type="molecule type" value="Transcribed_RNA"/>
</dbReference>
<feature type="region of interest" description="Disordered" evidence="1">
    <location>
        <begin position="81"/>
        <end position="107"/>
    </location>
</feature>
<dbReference type="CDD" id="cd00158">
    <property type="entry name" value="RHOD"/>
    <property type="match status" value="1"/>
</dbReference>
<reference evidence="4" key="1">
    <citation type="submission" date="2021-01" db="EMBL/GenBank/DDBJ databases">
        <authorList>
            <person name="Corre E."/>
            <person name="Pelletier E."/>
            <person name="Niang G."/>
            <person name="Scheremetjew M."/>
            <person name="Finn R."/>
            <person name="Kale V."/>
            <person name="Holt S."/>
            <person name="Cochrane G."/>
            <person name="Meng A."/>
            <person name="Brown T."/>
            <person name="Cohen L."/>
        </authorList>
    </citation>
    <scope>NUCLEOTIDE SEQUENCE</scope>
    <source>
        <strain evidence="4">CCMP1594</strain>
    </source>
</reference>
<dbReference type="SMART" id="SM00450">
    <property type="entry name" value="RHOD"/>
    <property type="match status" value="1"/>
</dbReference>
<keyword evidence="2" id="KW-1133">Transmembrane helix</keyword>
<dbReference type="Gene3D" id="3.40.250.10">
    <property type="entry name" value="Rhodanese-like domain"/>
    <property type="match status" value="1"/>
</dbReference>
<evidence type="ECO:0000259" key="3">
    <source>
        <dbReference type="PROSITE" id="PS50206"/>
    </source>
</evidence>
<organism evidence="4">
    <name type="scientific">Eutreptiella gymnastica</name>
    <dbReference type="NCBI Taxonomy" id="73025"/>
    <lineage>
        <taxon>Eukaryota</taxon>
        <taxon>Discoba</taxon>
        <taxon>Euglenozoa</taxon>
        <taxon>Euglenida</taxon>
        <taxon>Spirocuta</taxon>
        <taxon>Euglenophyceae</taxon>
        <taxon>Eutreptiales</taxon>
        <taxon>Eutreptiaceae</taxon>
        <taxon>Eutreptiella</taxon>
    </lineage>
</organism>
<sequence length="335" mass="35446">MEECRIVCGTAPAPAYNSGAMFRLALASVAAGVAVGLTLTATHATTDLHTSSQPTLARTQGPSAFSGATLVSRRAAETQVRAADSPEGVAADLPAMGPSADTQPTQSSGLLNVRTVGWSSIVAGMTLVLSAIYKMLAPRPQPKPYDHFVCCATSGRSEWPQISESLRAANLKSVSGQEALKMMNAPFGKAKLVDIRVANAYDGKHAAGSISVPLYRELEPKNIADNIKLLALASLQVEATEFNEDFIADCQKAGLNKGDKIIVCCTLGGTLDNMLRAPGMEARPATGARKWGQESRSLKACYELRQAGYKNVVHLDGGLNQWFYDGLPAASSFEE</sequence>
<dbReference type="PANTHER" id="PTHR44920">
    <property type="entry name" value="RHODANESE-LIKE DOMAIN-CONTAINING PROTEIN 14, CHLOROPLASTIC-RELATED"/>
    <property type="match status" value="1"/>
</dbReference>
<accession>A0A7S4FUP2</accession>